<name>A0A2P2Q864_RHIMU</name>
<proteinExistence type="predicted"/>
<protein>
    <submittedName>
        <fullName evidence="1">Uncharacterized protein</fullName>
    </submittedName>
</protein>
<organism evidence="1">
    <name type="scientific">Rhizophora mucronata</name>
    <name type="common">Asiatic mangrove</name>
    <dbReference type="NCBI Taxonomy" id="61149"/>
    <lineage>
        <taxon>Eukaryota</taxon>
        <taxon>Viridiplantae</taxon>
        <taxon>Streptophyta</taxon>
        <taxon>Embryophyta</taxon>
        <taxon>Tracheophyta</taxon>
        <taxon>Spermatophyta</taxon>
        <taxon>Magnoliopsida</taxon>
        <taxon>eudicotyledons</taxon>
        <taxon>Gunneridae</taxon>
        <taxon>Pentapetalae</taxon>
        <taxon>rosids</taxon>
        <taxon>fabids</taxon>
        <taxon>Malpighiales</taxon>
        <taxon>Rhizophoraceae</taxon>
        <taxon>Rhizophora</taxon>
    </lineage>
</organism>
<sequence>MPEGQPKLVTEIVG</sequence>
<evidence type="ECO:0000313" key="1">
    <source>
        <dbReference type="EMBL" id="MBX63172.1"/>
    </source>
</evidence>
<dbReference type="EMBL" id="GGEC01082688">
    <property type="protein sequence ID" value="MBX63172.1"/>
    <property type="molecule type" value="Transcribed_RNA"/>
</dbReference>
<accession>A0A2P2Q864</accession>
<reference evidence="1" key="1">
    <citation type="submission" date="2018-02" db="EMBL/GenBank/DDBJ databases">
        <title>Rhizophora mucronata_Transcriptome.</title>
        <authorList>
            <person name="Meera S.P."/>
            <person name="Sreeshan A."/>
            <person name="Augustine A."/>
        </authorList>
    </citation>
    <scope>NUCLEOTIDE SEQUENCE</scope>
    <source>
        <tissue evidence="1">Leaf</tissue>
    </source>
</reference>